<evidence type="ECO:0000256" key="15">
    <source>
        <dbReference type="ARBA" id="ARBA00048914"/>
    </source>
</evidence>
<feature type="domain" description="FAD-binding PCMH-type" evidence="17">
    <location>
        <begin position="32"/>
        <end position="198"/>
    </location>
</feature>
<dbReference type="SUPFAM" id="SSF56194">
    <property type="entry name" value="Uridine diphospho-N-Acetylenolpyruvylglucosamine reductase, MurB, C-terminal domain"/>
    <property type="match status" value="1"/>
</dbReference>
<dbReference type="GO" id="GO:0009252">
    <property type="term" value="P:peptidoglycan biosynthetic process"/>
    <property type="evidence" value="ECO:0007669"/>
    <property type="project" value="UniProtKB-UniRule"/>
</dbReference>
<dbReference type="GO" id="GO:0071949">
    <property type="term" value="F:FAD binding"/>
    <property type="evidence" value="ECO:0007669"/>
    <property type="project" value="InterPro"/>
</dbReference>
<dbReference type="EMBL" id="DWYS01000149">
    <property type="protein sequence ID" value="HJB08697.1"/>
    <property type="molecule type" value="Genomic_DNA"/>
</dbReference>
<keyword evidence="7 16" id="KW-0285">Flavoprotein</keyword>
<dbReference type="InterPro" id="IPR036318">
    <property type="entry name" value="FAD-bd_PCMH-like_sf"/>
</dbReference>
<sequence>MNQLEQRLREALTGEGACLKTMEPMARHTTFRIGGPALWYAAPADEEELRKLLAICRTEKLEPRILGNGSDLLVSDQGCDGLVISMTENFSFGAVEGTRLRAGAGLLLPKAASMALREGLSGLEFASGIPGTVGGAAVMNAGAYGSEMKDVMVSMRVMDRDGRVFVLSGGEMGFGYRRSCVAQMGYIVLEAEFELKNDEPAEIKKRMEELSLRRREKQPLEYPSAGSTFKRPQGHFAGKLIQDAGFRGYRVGDAQVSEKHCGFVINRGGATAAQVMELCRQIQEKILEKDGVQLELEVKLWGRFPEDNEGET</sequence>
<evidence type="ECO:0000256" key="5">
    <source>
        <dbReference type="ARBA" id="ARBA00022490"/>
    </source>
</evidence>
<dbReference type="EC" id="1.3.1.98" evidence="16"/>
<reference evidence="18" key="1">
    <citation type="journal article" date="2021" name="PeerJ">
        <title>Extensive microbial diversity within the chicken gut microbiome revealed by metagenomics and culture.</title>
        <authorList>
            <person name="Gilroy R."/>
            <person name="Ravi A."/>
            <person name="Getino M."/>
            <person name="Pursley I."/>
            <person name="Horton D.L."/>
            <person name="Alikhan N.F."/>
            <person name="Baker D."/>
            <person name="Gharbi K."/>
            <person name="Hall N."/>
            <person name="Watson M."/>
            <person name="Adriaenssens E.M."/>
            <person name="Foster-Nyarko E."/>
            <person name="Jarju S."/>
            <person name="Secka A."/>
            <person name="Antonio M."/>
            <person name="Oren A."/>
            <person name="Chaudhuri R.R."/>
            <person name="La Ragione R."/>
            <person name="Hildebrand F."/>
            <person name="Pallen M.J."/>
        </authorList>
    </citation>
    <scope>NUCLEOTIDE SEQUENCE</scope>
    <source>
        <strain evidence="18">CHK188-4685</strain>
    </source>
</reference>
<feature type="active site" evidence="16">
    <location>
        <position position="177"/>
    </location>
</feature>
<dbReference type="SUPFAM" id="SSF56176">
    <property type="entry name" value="FAD-binding/transporter-associated domain-like"/>
    <property type="match status" value="1"/>
</dbReference>
<evidence type="ECO:0000313" key="19">
    <source>
        <dbReference type="Proteomes" id="UP000886804"/>
    </source>
</evidence>
<keyword evidence="12 16" id="KW-0560">Oxidoreductase</keyword>
<dbReference type="InterPro" id="IPR011601">
    <property type="entry name" value="MurB_C"/>
</dbReference>
<dbReference type="Pfam" id="PF02873">
    <property type="entry name" value="MurB_C"/>
    <property type="match status" value="1"/>
</dbReference>
<comment type="cofactor">
    <cofactor evidence="1 16">
        <name>FAD</name>
        <dbReference type="ChEBI" id="CHEBI:57692"/>
    </cofactor>
</comment>
<dbReference type="InterPro" id="IPR016166">
    <property type="entry name" value="FAD-bd_PCMH"/>
</dbReference>
<dbReference type="InterPro" id="IPR016167">
    <property type="entry name" value="FAD-bd_PCMH_sub1"/>
</dbReference>
<dbReference type="HAMAP" id="MF_00037">
    <property type="entry name" value="MurB"/>
    <property type="match status" value="1"/>
</dbReference>
<dbReference type="NCBIfam" id="NF010480">
    <property type="entry name" value="PRK13905.1"/>
    <property type="match status" value="1"/>
</dbReference>
<proteinExistence type="inferred from homology"/>
<comment type="similarity">
    <text evidence="16">Belongs to the MurB family.</text>
</comment>
<name>A0A9D2L9U5_9FIRM</name>
<dbReference type="InterPro" id="IPR036635">
    <property type="entry name" value="MurB_C_sf"/>
</dbReference>
<dbReference type="GO" id="GO:0008762">
    <property type="term" value="F:UDP-N-acetylmuramate dehydrogenase activity"/>
    <property type="evidence" value="ECO:0007669"/>
    <property type="project" value="UniProtKB-UniRule"/>
</dbReference>
<evidence type="ECO:0000256" key="6">
    <source>
        <dbReference type="ARBA" id="ARBA00022618"/>
    </source>
</evidence>
<organism evidence="18 19">
    <name type="scientific">Candidatus Enterocloster faecavium</name>
    <dbReference type="NCBI Taxonomy" id="2838560"/>
    <lineage>
        <taxon>Bacteria</taxon>
        <taxon>Bacillati</taxon>
        <taxon>Bacillota</taxon>
        <taxon>Clostridia</taxon>
        <taxon>Lachnospirales</taxon>
        <taxon>Lachnospiraceae</taxon>
        <taxon>Enterocloster</taxon>
    </lineage>
</organism>
<evidence type="ECO:0000256" key="3">
    <source>
        <dbReference type="ARBA" id="ARBA00004496"/>
    </source>
</evidence>
<dbReference type="GO" id="GO:0051301">
    <property type="term" value="P:cell division"/>
    <property type="evidence" value="ECO:0007669"/>
    <property type="project" value="UniProtKB-KW"/>
</dbReference>
<feature type="active site" description="Proton donor" evidence="16">
    <location>
        <position position="227"/>
    </location>
</feature>
<evidence type="ECO:0000256" key="1">
    <source>
        <dbReference type="ARBA" id="ARBA00001974"/>
    </source>
</evidence>
<dbReference type="PANTHER" id="PTHR21071">
    <property type="entry name" value="UDP-N-ACETYLENOLPYRUVOYLGLUCOSAMINE REDUCTASE"/>
    <property type="match status" value="1"/>
</dbReference>
<protein>
    <recommendedName>
        <fullName evidence="16">UDP-N-acetylenolpyruvoylglucosamine reductase</fullName>
        <ecNumber evidence="16">1.3.1.98</ecNumber>
    </recommendedName>
    <alternativeName>
        <fullName evidence="16">UDP-N-acetylmuramate dehydrogenase</fullName>
    </alternativeName>
</protein>
<evidence type="ECO:0000256" key="12">
    <source>
        <dbReference type="ARBA" id="ARBA00023002"/>
    </source>
</evidence>
<evidence type="ECO:0000256" key="13">
    <source>
        <dbReference type="ARBA" id="ARBA00023306"/>
    </source>
</evidence>
<keyword evidence="13 16" id="KW-0131">Cell cycle</keyword>
<dbReference type="GO" id="GO:0005829">
    <property type="term" value="C:cytosol"/>
    <property type="evidence" value="ECO:0007669"/>
    <property type="project" value="TreeGrafter"/>
</dbReference>
<dbReference type="GO" id="GO:0008360">
    <property type="term" value="P:regulation of cell shape"/>
    <property type="evidence" value="ECO:0007669"/>
    <property type="project" value="UniProtKB-KW"/>
</dbReference>
<evidence type="ECO:0000256" key="9">
    <source>
        <dbReference type="ARBA" id="ARBA00022857"/>
    </source>
</evidence>
<dbReference type="GO" id="GO:0071555">
    <property type="term" value="P:cell wall organization"/>
    <property type="evidence" value="ECO:0007669"/>
    <property type="project" value="UniProtKB-KW"/>
</dbReference>
<dbReference type="InterPro" id="IPR003170">
    <property type="entry name" value="MurB"/>
</dbReference>
<gene>
    <name evidence="16 18" type="primary">murB</name>
    <name evidence="18" type="ORF">H9716_12680</name>
</gene>
<evidence type="ECO:0000259" key="17">
    <source>
        <dbReference type="PROSITE" id="PS51387"/>
    </source>
</evidence>
<comment type="catalytic activity">
    <reaction evidence="15 16">
        <text>UDP-N-acetyl-alpha-D-muramate + NADP(+) = UDP-N-acetyl-3-O-(1-carboxyvinyl)-alpha-D-glucosamine + NADPH + H(+)</text>
        <dbReference type="Rhea" id="RHEA:12248"/>
        <dbReference type="ChEBI" id="CHEBI:15378"/>
        <dbReference type="ChEBI" id="CHEBI:57783"/>
        <dbReference type="ChEBI" id="CHEBI:58349"/>
        <dbReference type="ChEBI" id="CHEBI:68483"/>
        <dbReference type="ChEBI" id="CHEBI:70757"/>
        <dbReference type="EC" id="1.3.1.98"/>
    </reaction>
</comment>
<comment type="caution">
    <text evidence="18">The sequence shown here is derived from an EMBL/GenBank/DDBJ whole genome shotgun (WGS) entry which is preliminary data.</text>
</comment>
<keyword evidence="11 16" id="KW-0573">Peptidoglycan synthesis</keyword>
<comment type="function">
    <text evidence="2 16">Cell wall formation.</text>
</comment>
<keyword evidence="14 16" id="KW-0961">Cell wall biogenesis/degradation</keyword>
<dbReference type="AlphaFoldDB" id="A0A9D2L9U5"/>
<dbReference type="NCBIfam" id="TIGR00179">
    <property type="entry name" value="murB"/>
    <property type="match status" value="1"/>
</dbReference>
<evidence type="ECO:0000256" key="16">
    <source>
        <dbReference type="HAMAP-Rule" id="MF_00037"/>
    </source>
</evidence>
<dbReference type="Pfam" id="PF01565">
    <property type="entry name" value="FAD_binding_4"/>
    <property type="match status" value="1"/>
</dbReference>
<keyword evidence="6 16" id="KW-0132">Cell division</keyword>
<evidence type="ECO:0000256" key="8">
    <source>
        <dbReference type="ARBA" id="ARBA00022827"/>
    </source>
</evidence>
<dbReference type="Gene3D" id="3.30.43.10">
    <property type="entry name" value="Uridine Diphospho-n-acetylenolpyruvylglucosamine Reductase, domain 2"/>
    <property type="match status" value="1"/>
</dbReference>
<reference evidence="18" key="2">
    <citation type="submission" date="2021-04" db="EMBL/GenBank/DDBJ databases">
        <authorList>
            <person name="Gilroy R."/>
        </authorList>
    </citation>
    <scope>NUCLEOTIDE SEQUENCE</scope>
    <source>
        <strain evidence="18">CHK188-4685</strain>
    </source>
</reference>
<dbReference type="PANTHER" id="PTHR21071:SF4">
    <property type="entry name" value="UDP-N-ACETYLENOLPYRUVOYLGLUCOSAMINE REDUCTASE"/>
    <property type="match status" value="1"/>
</dbReference>
<evidence type="ECO:0000313" key="18">
    <source>
        <dbReference type="EMBL" id="HJB08697.1"/>
    </source>
</evidence>
<dbReference type="Gene3D" id="3.90.78.10">
    <property type="entry name" value="UDP-N-acetylenolpyruvoylglucosamine reductase, C-terminal domain"/>
    <property type="match status" value="1"/>
</dbReference>
<dbReference type="PROSITE" id="PS51387">
    <property type="entry name" value="FAD_PCMH"/>
    <property type="match status" value="1"/>
</dbReference>
<evidence type="ECO:0000256" key="10">
    <source>
        <dbReference type="ARBA" id="ARBA00022960"/>
    </source>
</evidence>
<comment type="pathway">
    <text evidence="4 16">Cell wall biogenesis; peptidoglycan biosynthesis.</text>
</comment>
<dbReference type="Proteomes" id="UP000886804">
    <property type="component" value="Unassembled WGS sequence"/>
</dbReference>
<evidence type="ECO:0000256" key="14">
    <source>
        <dbReference type="ARBA" id="ARBA00023316"/>
    </source>
</evidence>
<comment type="subcellular location">
    <subcellularLocation>
        <location evidence="3 16">Cytoplasm</location>
    </subcellularLocation>
</comment>
<evidence type="ECO:0000256" key="2">
    <source>
        <dbReference type="ARBA" id="ARBA00003921"/>
    </source>
</evidence>
<keyword evidence="9 16" id="KW-0521">NADP</keyword>
<keyword evidence="10 16" id="KW-0133">Cell shape</keyword>
<evidence type="ECO:0000256" key="4">
    <source>
        <dbReference type="ARBA" id="ARBA00004752"/>
    </source>
</evidence>
<accession>A0A9D2L9U5</accession>
<evidence type="ECO:0000256" key="11">
    <source>
        <dbReference type="ARBA" id="ARBA00022984"/>
    </source>
</evidence>
<feature type="active site" evidence="16">
    <location>
        <position position="297"/>
    </location>
</feature>
<dbReference type="Gene3D" id="3.30.465.10">
    <property type="match status" value="1"/>
</dbReference>
<keyword evidence="5 16" id="KW-0963">Cytoplasm</keyword>
<dbReference type="InterPro" id="IPR006094">
    <property type="entry name" value="Oxid_FAD_bind_N"/>
</dbReference>
<dbReference type="InterPro" id="IPR016169">
    <property type="entry name" value="FAD-bd_PCMH_sub2"/>
</dbReference>
<evidence type="ECO:0000256" key="7">
    <source>
        <dbReference type="ARBA" id="ARBA00022630"/>
    </source>
</evidence>
<keyword evidence="8 16" id="KW-0274">FAD</keyword>